<dbReference type="RefSeq" id="XP_007329225.1">
    <property type="nucleotide sequence ID" value="XM_007329163.1"/>
</dbReference>
<protein>
    <submittedName>
        <fullName evidence="2">Uncharacterized protein</fullName>
    </submittedName>
</protein>
<evidence type="ECO:0000256" key="1">
    <source>
        <dbReference type="SAM" id="Phobius"/>
    </source>
</evidence>
<keyword evidence="1" id="KW-0812">Transmembrane</keyword>
<feature type="transmembrane region" description="Helical" evidence="1">
    <location>
        <begin position="50"/>
        <end position="75"/>
    </location>
</feature>
<dbReference type="GeneID" id="18823906"/>
<dbReference type="HOGENOM" id="CLU_2319647_0_0_1"/>
<reference evidence="3" key="1">
    <citation type="journal article" date="2012" name="Proc. Natl. Acad. Sci. U.S.A.">
        <title>Genome sequence of the button mushroom Agaricus bisporus reveals mechanisms governing adaptation to a humic-rich ecological niche.</title>
        <authorList>
            <person name="Morin E."/>
            <person name="Kohler A."/>
            <person name="Baker A.R."/>
            <person name="Foulongne-Oriol M."/>
            <person name="Lombard V."/>
            <person name="Nagy L.G."/>
            <person name="Ohm R.A."/>
            <person name="Patyshakuliyeva A."/>
            <person name="Brun A."/>
            <person name="Aerts A.L."/>
            <person name="Bailey A.M."/>
            <person name="Billette C."/>
            <person name="Coutinho P.M."/>
            <person name="Deakin G."/>
            <person name="Doddapaneni H."/>
            <person name="Floudas D."/>
            <person name="Grimwood J."/>
            <person name="Hilden K."/>
            <person name="Kuees U."/>
            <person name="LaButti K.M."/>
            <person name="Lapidus A."/>
            <person name="Lindquist E.A."/>
            <person name="Lucas S.M."/>
            <person name="Murat C."/>
            <person name="Riley R.W."/>
            <person name="Salamov A.A."/>
            <person name="Schmutz J."/>
            <person name="Subramanian V."/>
            <person name="Woesten H.A.B."/>
            <person name="Xu J."/>
            <person name="Eastwood D.C."/>
            <person name="Foster G.D."/>
            <person name="Sonnenberg A.S."/>
            <person name="Cullen D."/>
            <person name="de Vries R.P."/>
            <person name="Lundell T."/>
            <person name="Hibbett D.S."/>
            <person name="Henrissat B."/>
            <person name="Burton K.S."/>
            <person name="Kerrigan R.W."/>
            <person name="Challen M.P."/>
            <person name="Grigoriev I.V."/>
            <person name="Martin F."/>
        </authorList>
    </citation>
    <scope>NUCLEOTIDE SEQUENCE [LARGE SCALE GENOMIC DNA]</scope>
    <source>
        <strain evidence="3">JB137-S8 / ATCC MYA-4627 / FGSC 10392</strain>
    </source>
</reference>
<keyword evidence="1" id="KW-1133">Transmembrane helix</keyword>
<proteinExistence type="predicted"/>
<evidence type="ECO:0000313" key="3">
    <source>
        <dbReference type="Proteomes" id="UP000008493"/>
    </source>
</evidence>
<dbReference type="AlphaFoldDB" id="K5VZI0"/>
<gene>
    <name evidence="2" type="ORF">AGABI1DRAFT_113172</name>
</gene>
<sequence>MEDSWSRDCATAHSRYRLVLGSTIASRMTAWRTDSRYSIFPIYDIESSRYAIIIKILVLVGAILFCEVGETLTFWTKTIRWIKAFIFTMGADVGRRCLG</sequence>
<dbReference type="Proteomes" id="UP000008493">
    <property type="component" value="Unassembled WGS sequence"/>
</dbReference>
<keyword evidence="3" id="KW-1185">Reference proteome</keyword>
<organism evidence="2 3">
    <name type="scientific">Agaricus bisporus var. burnettii (strain JB137-S8 / ATCC MYA-4627 / FGSC 10392)</name>
    <name type="common">White button mushroom</name>
    <dbReference type="NCBI Taxonomy" id="597362"/>
    <lineage>
        <taxon>Eukaryota</taxon>
        <taxon>Fungi</taxon>
        <taxon>Dikarya</taxon>
        <taxon>Basidiomycota</taxon>
        <taxon>Agaricomycotina</taxon>
        <taxon>Agaricomycetes</taxon>
        <taxon>Agaricomycetidae</taxon>
        <taxon>Agaricales</taxon>
        <taxon>Agaricineae</taxon>
        <taxon>Agaricaceae</taxon>
        <taxon>Agaricus</taxon>
    </lineage>
</organism>
<evidence type="ECO:0000313" key="2">
    <source>
        <dbReference type="EMBL" id="EKM79929.1"/>
    </source>
</evidence>
<dbReference type="InParanoid" id="K5VZI0"/>
<accession>K5VZI0</accession>
<dbReference type="KEGG" id="abp:AGABI1DRAFT113172"/>
<name>K5VZI0_AGABU</name>
<dbReference type="EMBL" id="JH971389">
    <property type="protein sequence ID" value="EKM79929.1"/>
    <property type="molecule type" value="Genomic_DNA"/>
</dbReference>
<keyword evidence="1" id="KW-0472">Membrane</keyword>